<organism evidence="2 3">
    <name type="scientific">Coprinopsis cinerea (strain Okayama-7 / 130 / ATCC MYA-4618 / FGSC 9003)</name>
    <name type="common">Inky cap fungus</name>
    <name type="synonym">Hormographiella aspergillata</name>
    <dbReference type="NCBI Taxonomy" id="240176"/>
    <lineage>
        <taxon>Eukaryota</taxon>
        <taxon>Fungi</taxon>
        <taxon>Dikarya</taxon>
        <taxon>Basidiomycota</taxon>
        <taxon>Agaricomycotina</taxon>
        <taxon>Agaricomycetes</taxon>
        <taxon>Agaricomycetidae</taxon>
        <taxon>Agaricales</taxon>
        <taxon>Agaricineae</taxon>
        <taxon>Psathyrellaceae</taxon>
        <taxon>Coprinopsis</taxon>
    </lineage>
</organism>
<gene>
    <name evidence="2" type="ORF">CC1G_05113</name>
</gene>
<dbReference type="VEuPathDB" id="FungiDB:CC1G_05113"/>
<name>A8NFW7_COPC7</name>
<evidence type="ECO:0000256" key="1">
    <source>
        <dbReference type="SAM" id="MobiDB-lite"/>
    </source>
</evidence>
<feature type="compositionally biased region" description="Low complexity" evidence="1">
    <location>
        <begin position="39"/>
        <end position="56"/>
    </location>
</feature>
<sequence length="67" mass="7528">MGSKHIWVCSICHWTSPRGQGLWEPALPGFAPPPPAGYYPPNQQWGPPPNQWQQGPQYPPQGYHPPK</sequence>
<protein>
    <submittedName>
        <fullName evidence="2">Uncharacterized protein</fullName>
    </submittedName>
</protein>
<feature type="compositionally biased region" description="Pro residues" evidence="1">
    <location>
        <begin position="57"/>
        <end position="67"/>
    </location>
</feature>
<dbReference type="RefSeq" id="XP_001833413.2">
    <property type="nucleotide sequence ID" value="XM_001833361.2"/>
</dbReference>
<keyword evidence="3" id="KW-1185">Reference proteome</keyword>
<comment type="caution">
    <text evidence="2">The sequence shown here is derived from an EMBL/GenBank/DDBJ whole genome shotgun (WGS) entry which is preliminary data.</text>
</comment>
<dbReference type="KEGG" id="cci:CC1G_05113"/>
<dbReference type="Proteomes" id="UP000001861">
    <property type="component" value="Unassembled WGS sequence"/>
</dbReference>
<dbReference type="AlphaFoldDB" id="A8NFW7"/>
<reference evidence="2 3" key="1">
    <citation type="journal article" date="2010" name="Proc. Natl. Acad. Sci. U.S.A.">
        <title>Insights into evolution of multicellular fungi from the assembled chromosomes of the mushroom Coprinopsis cinerea (Coprinus cinereus).</title>
        <authorList>
            <person name="Stajich J.E."/>
            <person name="Wilke S.K."/>
            <person name="Ahren D."/>
            <person name="Au C.H."/>
            <person name="Birren B.W."/>
            <person name="Borodovsky M."/>
            <person name="Burns C."/>
            <person name="Canback B."/>
            <person name="Casselton L.A."/>
            <person name="Cheng C.K."/>
            <person name="Deng J."/>
            <person name="Dietrich F.S."/>
            <person name="Fargo D.C."/>
            <person name="Farman M.L."/>
            <person name="Gathman A.C."/>
            <person name="Goldberg J."/>
            <person name="Guigo R."/>
            <person name="Hoegger P.J."/>
            <person name="Hooker J.B."/>
            <person name="Huggins A."/>
            <person name="James T.Y."/>
            <person name="Kamada T."/>
            <person name="Kilaru S."/>
            <person name="Kodira C."/>
            <person name="Kues U."/>
            <person name="Kupfer D."/>
            <person name="Kwan H.S."/>
            <person name="Lomsadze A."/>
            <person name="Li W."/>
            <person name="Lilly W.W."/>
            <person name="Ma L.J."/>
            <person name="Mackey A.J."/>
            <person name="Manning G."/>
            <person name="Martin F."/>
            <person name="Muraguchi H."/>
            <person name="Natvig D.O."/>
            <person name="Palmerini H."/>
            <person name="Ramesh M.A."/>
            <person name="Rehmeyer C.J."/>
            <person name="Roe B.A."/>
            <person name="Shenoy N."/>
            <person name="Stanke M."/>
            <person name="Ter-Hovhannisyan V."/>
            <person name="Tunlid A."/>
            <person name="Velagapudi R."/>
            <person name="Vision T.J."/>
            <person name="Zeng Q."/>
            <person name="Zolan M.E."/>
            <person name="Pukkila P.J."/>
        </authorList>
    </citation>
    <scope>NUCLEOTIDE SEQUENCE [LARGE SCALE GENOMIC DNA]</scope>
    <source>
        <strain evidence="3">Okayama-7 / 130 / ATCC MYA-4618 / FGSC 9003</strain>
    </source>
</reference>
<evidence type="ECO:0000313" key="2">
    <source>
        <dbReference type="EMBL" id="EAU88347.2"/>
    </source>
</evidence>
<dbReference type="HOGENOM" id="CLU_2812242_0_0_1"/>
<feature type="region of interest" description="Disordered" evidence="1">
    <location>
        <begin position="33"/>
        <end position="67"/>
    </location>
</feature>
<proteinExistence type="predicted"/>
<dbReference type="GeneID" id="6009909"/>
<accession>A8NFW7</accession>
<dbReference type="InParanoid" id="A8NFW7"/>
<evidence type="ECO:0000313" key="3">
    <source>
        <dbReference type="Proteomes" id="UP000001861"/>
    </source>
</evidence>
<dbReference type="EMBL" id="AACS02000002">
    <property type="protein sequence ID" value="EAU88347.2"/>
    <property type="molecule type" value="Genomic_DNA"/>
</dbReference>